<dbReference type="NCBIfam" id="TIGR01727">
    <property type="entry name" value="oligo_HPY"/>
    <property type="match status" value="1"/>
</dbReference>
<comment type="subcellular location">
    <subcellularLocation>
        <location evidence="1">Cell membrane</location>
        <topology evidence="1">Peripheral membrane protein</topology>
    </subcellularLocation>
</comment>
<dbReference type="SUPFAM" id="SSF52540">
    <property type="entry name" value="P-loop containing nucleoside triphosphate hydrolases"/>
    <property type="match status" value="1"/>
</dbReference>
<dbReference type="SMART" id="SM00382">
    <property type="entry name" value="AAA"/>
    <property type="match status" value="1"/>
</dbReference>
<keyword evidence="6 9" id="KW-0067">ATP-binding</keyword>
<feature type="domain" description="ABC transporter" evidence="8">
    <location>
        <begin position="18"/>
        <end position="265"/>
    </location>
</feature>
<dbReference type="KEGG" id="atq:GH723_07655"/>
<evidence type="ECO:0000256" key="2">
    <source>
        <dbReference type="ARBA" id="ARBA00005417"/>
    </source>
</evidence>
<dbReference type="Pfam" id="PF00005">
    <property type="entry name" value="ABC_tran"/>
    <property type="match status" value="1"/>
</dbReference>
<keyword evidence="10" id="KW-1185">Reference proteome</keyword>
<dbReference type="PANTHER" id="PTHR43297">
    <property type="entry name" value="OLIGOPEPTIDE TRANSPORT ATP-BINDING PROTEIN APPD"/>
    <property type="match status" value="1"/>
</dbReference>
<dbReference type="GO" id="GO:0015833">
    <property type="term" value="P:peptide transport"/>
    <property type="evidence" value="ECO:0007669"/>
    <property type="project" value="InterPro"/>
</dbReference>
<organism evidence="9 10">
    <name type="scientific">Actinomarinicola tropica</name>
    <dbReference type="NCBI Taxonomy" id="2789776"/>
    <lineage>
        <taxon>Bacteria</taxon>
        <taxon>Bacillati</taxon>
        <taxon>Actinomycetota</taxon>
        <taxon>Acidimicrobiia</taxon>
        <taxon>Acidimicrobiales</taxon>
        <taxon>Iamiaceae</taxon>
        <taxon>Actinomarinicola</taxon>
    </lineage>
</organism>
<dbReference type="InterPro" id="IPR017871">
    <property type="entry name" value="ABC_transporter-like_CS"/>
</dbReference>
<comment type="similarity">
    <text evidence="2">Belongs to the ABC transporter superfamily.</text>
</comment>
<sequence>MQAQLDADRRAAVPALDVRGLSTTFRTRGGGLTAVNDVSFRLGKGRVLAVIGESGSGKSAMLRSILGIQPASAQITGEVYLDGTSLLDLPAKARAATRGRDVSMVFQDPLTALDPVYTIEAQLVETLRRHLGLSRAQARRQAVELLDRVQIPSPAERVKAYPFELSGGMRQRVVIAMALACNPKVLLADEPTTALDVTVQARILDLFREIQAESDMGVVIVTHDLAVAAEVADDVVVMYAGRVVEQGPAEEVLLAPEHPYTRGLLEANVRPGQRTRPRAIPGSPPSLARLPEGCAFAPRCDAATEECWDRRPELIPLDRVRASRCHLSARPTTDTTVAVPQEATHAVS</sequence>
<keyword evidence="7" id="KW-0472">Membrane</keyword>
<evidence type="ECO:0000256" key="3">
    <source>
        <dbReference type="ARBA" id="ARBA00022448"/>
    </source>
</evidence>
<dbReference type="GO" id="GO:0016887">
    <property type="term" value="F:ATP hydrolysis activity"/>
    <property type="evidence" value="ECO:0007669"/>
    <property type="project" value="InterPro"/>
</dbReference>
<dbReference type="EMBL" id="CP045851">
    <property type="protein sequence ID" value="QGG97023.1"/>
    <property type="molecule type" value="Genomic_DNA"/>
</dbReference>
<dbReference type="PROSITE" id="PS50893">
    <property type="entry name" value="ABC_TRANSPORTER_2"/>
    <property type="match status" value="1"/>
</dbReference>
<evidence type="ECO:0000259" key="8">
    <source>
        <dbReference type="PROSITE" id="PS50893"/>
    </source>
</evidence>
<dbReference type="FunFam" id="3.40.50.300:FF:000016">
    <property type="entry name" value="Oligopeptide ABC transporter ATP-binding component"/>
    <property type="match status" value="1"/>
</dbReference>
<evidence type="ECO:0000256" key="6">
    <source>
        <dbReference type="ARBA" id="ARBA00022840"/>
    </source>
</evidence>
<dbReference type="Pfam" id="PF08352">
    <property type="entry name" value="oligo_HPY"/>
    <property type="match status" value="1"/>
</dbReference>
<dbReference type="GO" id="GO:0005886">
    <property type="term" value="C:plasma membrane"/>
    <property type="evidence" value="ECO:0007669"/>
    <property type="project" value="UniProtKB-SubCell"/>
</dbReference>
<evidence type="ECO:0000256" key="1">
    <source>
        <dbReference type="ARBA" id="ARBA00004202"/>
    </source>
</evidence>
<dbReference type="PANTHER" id="PTHR43297:SF2">
    <property type="entry name" value="DIPEPTIDE TRANSPORT ATP-BINDING PROTEIN DPPD"/>
    <property type="match status" value="1"/>
</dbReference>
<keyword evidence="4" id="KW-1003">Cell membrane</keyword>
<name>A0A5Q2RME7_9ACTN</name>
<dbReference type="CDD" id="cd03257">
    <property type="entry name" value="ABC_NikE_OppD_transporters"/>
    <property type="match status" value="1"/>
</dbReference>
<dbReference type="InterPro" id="IPR003439">
    <property type="entry name" value="ABC_transporter-like_ATP-bd"/>
</dbReference>
<dbReference type="GO" id="GO:0005524">
    <property type="term" value="F:ATP binding"/>
    <property type="evidence" value="ECO:0007669"/>
    <property type="project" value="UniProtKB-KW"/>
</dbReference>
<gene>
    <name evidence="9" type="ORF">GH723_07655</name>
</gene>
<dbReference type="Gene3D" id="3.40.50.300">
    <property type="entry name" value="P-loop containing nucleotide triphosphate hydrolases"/>
    <property type="match status" value="1"/>
</dbReference>
<evidence type="ECO:0000256" key="7">
    <source>
        <dbReference type="ARBA" id="ARBA00023136"/>
    </source>
</evidence>
<proteinExistence type="inferred from homology"/>
<accession>A0A5Q2RME7</accession>
<dbReference type="InterPro" id="IPR003593">
    <property type="entry name" value="AAA+_ATPase"/>
</dbReference>
<protein>
    <submittedName>
        <fullName evidence="9">ATP-binding cassette domain-containing protein</fullName>
    </submittedName>
</protein>
<keyword evidence="3" id="KW-0813">Transport</keyword>
<evidence type="ECO:0000256" key="5">
    <source>
        <dbReference type="ARBA" id="ARBA00022741"/>
    </source>
</evidence>
<evidence type="ECO:0000256" key="4">
    <source>
        <dbReference type="ARBA" id="ARBA00022475"/>
    </source>
</evidence>
<dbReference type="PROSITE" id="PS00211">
    <property type="entry name" value="ABC_TRANSPORTER_1"/>
    <property type="match status" value="1"/>
</dbReference>
<dbReference type="Proteomes" id="UP000334019">
    <property type="component" value="Chromosome"/>
</dbReference>
<dbReference type="InterPro" id="IPR050388">
    <property type="entry name" value="ABC_Ni/Peptide_Import"/>
</dbReference>
<keyword evidence="5" id="KW-0547">Nucleotide-binding</keyword>
<dbReference type="AlphaFoldDB" id="A0A5Q2RME7"/>
<evidence type="ECO:0000313" key="10">
    <source>
        <dbReference type="Proteomes" id="UP000334019"/>
    </source>
</evidence>
<dbReference type="InterPro" id="IPR013563">
    <property type="entry name" value="Oligopep_ABC_C"/>
</dbReference>
<reference evidence="9 10" key="1">
    <citation type="submission" date="2019-11" db="EMBL/GenBank/DDBJ databases">
        <authorList>
            <person name="He Y."/>
        </authorList>
    </citation>
    <scope>NUCLEOTIDE SEQUENCE [LARGE SCALE GENOMIC DNA]</scope>
    <source>
        <strain evidence="9 10">SCSIO 58843</strain>
    </source>
</reference>
<dbReference type="InterPro" id="IPR027417">
    <property type="entry name" value="P-loop_NTPase"/>
</dbReference>
<evidence type="ECO:0000313" key="9">
    <source>
        <dbReference type="EMBL" id="QGG97023.1"/>
    </source>
</evidence>